<dbReference type="RefSeq" id="WP_054090942.1">
    <property type="nucleotide sequence ID" value="NZ_JAIFYV010000050.1"/>
</dbReference>
<name>A0AB36L1G2_PSEUB</name>
<evidence type="ECO:0000313" key="1">
    <source>
        <dbReference type="EMBL" id="OPE61592.1"/>
    </source>
</evidence>
<proteinExistence type="predicted"/>
<dbReference type="InterPro" id="IPR023146">
    <property type="entry name" value="YfbU_alpha-helical_sf"/>
</dbReference>
<gene>
    <name evidence="1" type="ORF">BTW15_02555</name>
</gene>
<dbReference type="EMBL" id="MSDS01000002">
    <property type="protein sequence ID" value="OPE61592.1"/>
    <property type="molecule type" value="Genomic_DNA"/>
</dbReference>
<dbReference type="Proteomes" id="UP000189855">
    <property type="component" value="Unassembled WGS sequence"/>
</dbReference>
<dbReference type="SUPFAM" id="SSF116960">
    <property type="entry name" value="YfbU-like"/>
    <property type="match status" value="1"/>
</dbReference>
<dbReference type="InterPro" id="IPR005587">
    <property type="entry name" value="UPF0304_YfbU"/>
</dbReference>
<organism evidence="1 2">
    <name type="scientific">Pseudomonas syringae pv. tomato</name>
    <dbReference type="NCBI Taxonomy" id="323"/>
    <lineage>
        <taxon>Bacteria</taxon>
        <taxon>Pseudomonadati</taxon>
        <taxon>Pseudomonadota</taxon>
        <taxon>Gammaproteobacteria</taxon>
        <taxon>Pseudomonadales</taxon>
        <taxon>Pseudomonadaceae</taxon>
        <taxon>Pseudomonas</taxon>
    </lineage>
</organism>
<protein>
    <submittedName>
        <fullName evidence="1">Uncharacterized protein</fullName>
    </submittedName>
</protein>
<comment type="caution">
    <text evidence="1">The sequence shown here is derived from an EMBL/GenBank/DDBJ whole genome shotgun (WGS) entry which is preliminary data.</text>
</comment>
<dbReference type="AlphaFoldDB" id="A0AB36L1G2"/>
<evidence type="ECO:0000313" key="2">
    <source>
        <dbReference type="Proteomes" id="UP000189855"/>
    </source>
</evidence>
<dbReference type="Pfam" id="PF03887">
    <property type="entry name" value="YfbU"/>
    <property type="match status" value="1"/>
</dbReference>
<accession>A0AB36L1G2</accession>
<sequence length="184" mass="20838">MDFSNEQKLIVALLTEIHAKLEIEDGLDPAFVNDKVQSGHTWALHWQYPGVFNESYETPSKVRFVVRVLDLWERIESSVKDLSADQRTQLAAIAPLHGDNPKFSGFDGNGGDRDGYSVAHILIEEMGRWGIFKGRDLNSHSQMSEVYDRMVNALDRLNKDSSDYSFSLEELGSILNAKTHPDNR</sequence>
<reference evidence="1 2" key="1">
    <citation type="journal article" date="2017" name="Mol. Ecol.">
        <title>Adaptation of the pathogen, Pseudomonas syringae, during experimental evolution on a native vs. alternative host plant.</title>
        <authorList>
            <person name="Meaden S."/>
            <person name="Koskella B."/>
        </authorList>
    </citation>
    <scope>NUCLEOTIDE SEQUENCE [LARGE SCALE GENOMIC DNA]</scope>
    <source>
        <strain evidence="1 2">PT23</strain>
    </source>
</reference>
<dbReference type="Gene3D" id="1.10.3190.10">
    <property type="entry name" value="yfbu gene product, domain 2"/>
    <property type="match status" value="1"/>
</dbReference>